<dbReference type="RefSeq" id="WP_149296412.1">
    <property type="nucleotide sequence ID" value="NZ_VTWH01000001.1"/>
</dbReference>
<dbReference type="OrthoDB" id="7593450at2"/>
<dbReference type="InterPro" id="IPR010323">
    <property type="entry name" value="DUF924"/>
</dbReference>
<reference evidence="1 2" key="1">
    <citation type="submission" date="2019-08" db="EMBL/GenBank/DDBJ databases">
        <title>Aureimonas fodiniaquatilis sp. nov., isolated from a coal mine wastewater.</title>
        <authorList>
            <person name="Kim W."/>
        </authorList>
    </citation>
    <scope>NUCLEOTIDE SEQUENCE [LARGE SCALE GENOMIC DNA]</scope>
    <source>
        <strain evidence="1 2">CAU 1482</strain>
    </source>
</reference>
<dbReference type="Gene3D" id="1.25.40.10">
    <property type="entry name" value="Tetratricopeptide repeat domain"/>
    <property type="match status" value="1"/>
</dbReference>
<evidence type="ECO:0000313" key="1">
    <source>
        <dbReference type="EMBL" id="KAA0971569.1"/>
    </source>
</evidence>
<accession>A0A5B0E2A1</accession>
<keyword evidence="2" id="KW-1185">Reference proteome</keyword>
<protein>
    <submittedName>
        <fullName evidence="1">DUF924 domain-containing protein</fullName>
    </submittedName>
</protein>
<sequence length="183" mass="20976">MSETILDPQIIVDFWREAGPEKWFNKDEAFDETIRRRFGDVYERAALGDLDGWATEPNGALALVILLDQFPRNMFRNTPKMYATDAKALQIAHMALARGDAEHADPEVNQFFVMPLMHSESLSDHNECVRWMERIGDADNVKFAGHHRDIVEQFGRFPHRNEILQRKSTPKELDFIADGGFGG</sequence>
<organism evidence="1 2">
    <name type="scientific">Aureimonas fodinaquatilis</name>
    <dbReference type="NCBI Taxonomy" id="2565783"/>
    <lineage>
        <taxon>Bacteria</taxon>
        <taxon>Pseudomonadati</taxon>
        <taxon>Pseudomonadota</taxon>
        <taxon>Alphaproteobacteria</taxon>
        <taxon>Hyphomicrobiales</taxon>
        <taxon>Aurantimonadaceae</taxon>
        <taxon>Aureimonas</taxon>
    </lineage>
</organism>
<dbReference type="Gene3D" id="1.20.58.320">
    <property type="entry name" value="TPR-like"/>
    <property type="match status" value="1"/>
</dbReference>
<proteinExistence type="predicted"/>
<dbReference type="SUPFAM" id="SSF48452">
    <property type="entry name" value="TPR-like"/>
    <property type="match status" value="1"/>
</dbReference>
<dbReference type="AlphaFoldDB" id="A0A5B0E2A1"/>
<dbReference type="Pfam" id="PF06041">
    <property type="entry name" value="DUF924"/>
    <property type="match status" value="1"/>
</dbReference>
<name>A0A5B0E2A1_9HYPH</name>
<comment type="caution">
    <text evidence="1">The sequence shown here is derived from an EMBL/GenBank/DDBJ whole genome shotgun (WGS) entry which is preliminary data.</text>
</comment>
<dbReference type="Proteomes" id="UP000324738">
    <property type="component" value="Unassembled WGS sequence"/>
</dbReference>
<gene>
    <name evidence="1" type="ORF">FPY71_00035</name>
</gene>
<evidence type="ECO:0000313" key="2">
    <source>
        <dbReference type="Proteomes" id="UP000324738"/>
    </source>
</evidence>
<dbReference type="InterPro" id="IPR011990">
    <property type="entry name" value="TPR-like_helical_dom_sf"/>
</dbReference>
<dbReference type="EMBL" id="VTWH01000001">
    <property type="protein sequence ID" value="KAA0971569.1"/>
    <property type="molecule type" value="Genomic_DNA"/>
</dbReference>